<dbReference type="AlphaFoldDB" id="A0A067R2K7"/>
<dbReference type="Proteomes" id="UP000027135">
    <property type="component" value="Unassembled WGS sequence"/>
</dbReference>
<reference evidence="1 2" key="1">
    <citation type="journal article" date="2014" name="Nat. Commun.">
        <title>Molecular traces of alternative social organization in a termite genome.</title>
        <authorList>
            <person name="Terrapon N."/>
            <person name="Li C."/>
            <person name="Robertson H.M."/>
            <person name="Ji L."/>
            <person name="Meng X."/>
            <person name="Booth W."/>
            <person name="Chen Z."/>
            <person name="Childers C.P."/>
            <person name="Glastad K.M."/>
            <person name="Gokhale K."/>
            <person name="Gowin J."/>
            <person name="Gronenberg W."/>
            <person name="Hermansen R.A."/>
            <person name="Hu H."/>
            <person name="Hunt B.G."/>
            <person name="Huylmans A.K."/>
            <person name="Khalil S.M."/>
            <person name="Mitchell R.D."/>
            <person name="Munoz-Torres M.C."/>
            <person name="Mustard J.A."/>
            <person name="Pan H."/>
            <person name="Reese J.T."/>
            <person name="Scharf M.E."/>
            <person name="Sun F."/>
            <person name="Vogel H."/>
            <person name="Xiao J."/>
            <person name="Yang W."/>
            <person name="Yang Z."/>
            <person name="Yang Z."/>
            <person name="Zhou J."/>
            <person name="Zhu J."/>
            <person name="Brent C.S."/>
            <person name="Elsik C.G."/>
            <person name="Goodisman M.A."/>
            <person name="Liberles D.A."/>
            <person name="Roe R.M."/>
            <person name="Vargo E.L."/>
            <person name="Vilcinskas A."/>
            <person name="Wang J."/>
            <person name="Bornberg-Bauer E."/>
            <person name="Korb J."/>
            <person name="Zhang G."/>
            <person name="Liebig J."/>
        </authorList>
    </citation>
    <scope>NUCLEOTIDE SEQUENCE [LARGE SCALE GENOMIC DNA]</scope>
    <source>
        <tissue evidence="1">Whole organism</tissue>
    </source>
</reference>
<dbReference type="InParanoid" id="A0A067R2K7"/>
<gene>
    <name evidence="1" type="ORF">L798_13625</name>
</gene>
<evidence type="ECO:0000313" key="2">
    <source>
        <dbReference type="Proteomes" id="UP000027135"/>
    </source>
</evidence>
<dbReference type="EMBL" id="KK853055">
    <property type="protein sequence ID" value="KDR11971.1"/>
    <property type="molecule type" value="Genomic_DNA"/>
</dbReference>
<evidence type="ECO:0000313" key="1">
    <source>
        <dbReference type="EMBL" id="KDR11971.1"/>
    </source>
</evidence>
<sequence>MQLAVWIRNGLRVTRVPKLGTRHKFEETLKRCAEEMSQVVCLSQNCR</sequence>
<name>A0A067R2K7_ZOONE</name>
<proteinExistence type="predicted"/>
<organism evidence="1 2">
    <name type="scientific">Zootermopsis nevadensis</name>
    <name type="common">Dampwood termite</name>
    <dbReference type="NCBI Taxonomy" id="136037"/>
    <lineage>
        <taxon>Eukaryota</taxon>
        <taxon>Metazoa</taxon>
        <taxon>Ecdysozoa</taxon>
        <taxon>Arthropoda</taxon>
        <taxon>Hexapoda</taxon>
        <taxon>Insecta</taxon>
        <taxon>Pterygota</taxon>
        <taxon>Neoptera</taxon>
        <taxon>Polyneoptera</taxon>
        <taxon>Dictyoptera</taxon>
        <taxon>Blattodea</taxon>
        <taxon>Blattoidea</taxon>
        <taxon>Termitoidae</taxon>
        <taxon>Termopsidae</taxon>
        <taxon>Zootermopsis</taxon>
    </lineage>
</organism>
<accession>A0A067R2K7</accession>
<keyword evidence="2" id="KW-1185">Reference proteome</keyword>
<protein>
    <submittedName>
        <fullName evidence="1">Uncharacterized protein</fullName>
    </submittedName>
</protein>